<keyword evidence="2" id="KW-1185">Reference proteome</keyword>
<dbReference type="InterPro" id="IPR051082">
    <property type="entry name" value="Pentapeptide-BTB/POZ_domain"/>
</dbReference>
<dbReference type="AlphaFoldDB" id="A0A9X7JJ22"/>
<protein>
    <recommendedName>
        <fullName evidence="3">Oxetanocin A resistance protein</fullName>
    </recommendedName>
</protein>
<evidence type="ECO:0008006" key="3">
    <source>
        <dbReference type="Google" id="ProtNLM"/>
    </source>
</evidence>
<dbReference type="Proteomes" id="UP000242427">
    <property type="component" value="Unassembled WGS sequence"/>
</dbReference>
<proteinExistence type="predicted"/>
<sequence length="296" mass="31667">MDLTCADAPGSTRTVTGTKKNEAAGGAAVADREDLRADCGSCFALCCVALPFVASADFAASKDAGKPCGNLQQDFRCGIHTALRKKGYSGCTVYDCQGAGQKVSQVTFGGRDWRQDPGTARQMFAVYPVMRQLHELLWYLAEALALPAARQLHAEIRRVHDAVERLTHESPEAILEVNVAVRRQEVGELLQRTSELVRAQVPGKKKNRRGADLMGARLRGANLRGAQLRGAYLIAADLSGADLRTADLLGADLRDADLSGADLTGSVFLTQAQLNAARGDARTKLPAGLSRPAHWG</sequence>
<dbReference type="InterPro" id="IPR001646">
    <property type="entry name" value="5peptide_repeat"/>
</dbReference>
<evidence type="ECO:0000313" key="1">
    <source>
        <dbReference type="EMBL" id="PSJ24568.1"/>
    </source>
</evidence>
<comment type="caution">
    <text evidence="1">The sequence shown here is derived from an EMBL/GenBank/DDBJ whole genome shotgun (WGS) entry which is preliminary data.</text>
</comment>
<organism evidence="1 2">
    <name type="scientific">Streptosporangium nondiastaticum</name>
    <dbReference type="NCBI Taxonomy" id="35764"/>
    <lineage>
        <taxon>Bacteria</taxon>
        <taxon>Bacillati</taxon>
        <taxon>Actinomycetota</taxon>
        <taxon>Actinomycetes</taxon>
        <taxon>Streptosporangiales</taxon>
        <taxon>Streptosporangiaceae</taxon>
        <taxon>Streptosporangium</taxon>
    </lineage>
</organism>
<accession>A0A9X7JJ22</accession>
<dbReference type="OrthoDB" id="154708at2"/>
<dbReference type="PANTHER" id="PTHR14136">
    <property type="entry name" value="BTB_POZ DOMAIN-CONTAINING PROTEIN KCTD9"/>
    <property type="match status" value="1"/>
</dbReference>
<dbReference type="Pfam" id="PF00805">
    <property type="entry name" value="Pentapeptide"/>
    <property type="match status" value="1"/>
</dbReference>
<dbReference type="PANTHER" id="PTHR14136:SF17">
    <property type="entry name" value="BTB_POZ DOMAIN-CONTAINING PROTEIN KCTD9"/>
    <property type="match status" value="1"/>
</dbReference>
<name>A0A9X7JJ22_9ACTN</name>
<reference evidence="1 2" key="1">
    <citation type="submission" date="2018-03" db="EMBL/GenBank/DDBJ databases">
        <title>Chitinolytic properties of Streptosporangium nondiastaticum TBG75A20.</title>
        <authorList>
            <person name="Gayathri V."/>
            <person name="Shiburaj S."/>
        </authorList>
    </citation>
    <scope>NUCLEOTIDE SEQUENCE [LARGE SCALE GENOMIC DNA]</scope>
    <source>
        <strain evidence="1 2">TBG75A20</strain>
    </source>
</reference>
<evidence type="ECO:0000313" key="2">
    <source>
        <dbReference type="Proteomes" id="UP000242427"/>
    </source>
</evidence>
<dbReference type="SUPFAM" id="SSF141571">
    <property type="entry name" value="Pentapeptide repeat-like"/>
    <property type="match status" value="1"/>
</dbReference>
<dbReference type="Gene3D" id="2.160.20.80">
    <property type="entry name" value="E3 ubiquitin-protein ligase SopA"/>
    <property type="match status" value="1"/>
</dbReference>
<gene>
    <name evidence="1" type="ORF">B7P34_32675</name>
</gene>
<dbReference type="EMBL" id="PXWG01000178">
    <property type="protein sequence ID" value="PSJ24568.1"/>
    <property type="molecule type" value="Genomic_DNA"/>
</dbReference>